<evidence type="ECO:0000313" key="5">
    <source>
        <dbReference type="Proteomes" id="UP000533900"/>
    </source>
</evidence>
<evidence type="ECO:0000313" key="4">
    <source>
        <dbReference type="EMBL" id="MBC2843702.1"/>
    </source>
</evidence>
<name>A0A842IK86_9FLAO</name>
<dbReference type="EMBL" id="JACLCP010000001">
    <property type="protein sequence ID" value="MBC2843702.1"/>
    <property type="molecule type" value="Genomic_DNA"/>
</dbReference>
<dbReference type="InterPro" id="IPR006860">
    <property type="entry name" value="FecR"/>
</dbReference>
<evidence type="ECO:0000259" key="3">
    <source>
        <dbReference type="Pfam" id="PF16344"/>
    </source>
</evidence>
<evidence type="ECO:0000259" key="2">
    <source>
        <dbReference type="Pfam" id="PF04773"/>
    </source>
</evidence>
<dbReference type="Gene3D" id="2.60.120.1440">
    <property type="match status" value="1"/>
</dbReference>
<dbReference type="AlphaFoldDB" id="A0A842IK86"/>
<feature type="domain" description="FecR protein" evidence="2">
    <location>
        <begin position="101"/>
        <end position="190"/>
    </location>
</feature>
<dbReference type="Pfam" id="PF04773">
    <property type="entry name" value="FecR"/>
    <property type="match status" value="1"/>
</dbReference>
<gene>
    <name evidence="4" type="ORF">H7F21_01230</name>
</gene>
<organism evidence="4 5">
    <name type="scientific">Winogradskyella flava</name>
    <dbReference type="NCBI Taxonomy" id="1884876"/>
    <lineage>
        <taxon>Bacteria</taxon>
        <taxon>Pseudomonadati</taxon>
        <taxon>Bacteroidota</taxon>
        <taxon>Flavobacteriia</taxon>
        <taxon>Flavobacteriales</taxon>
        <taxon>Flavobacteriaceae</taxon>
        <taxon>Winogradskyella</taxon>
    </lineage>
</organism>
<evidence type="ECO:0000256" key="1">
    <source>
        <dbReference type="SAM" id="Phobius"/>
    </source>
</evidence>
<keyword evidence="1" id="KW-1133">Transmembrane helix</keyword>
<feature type="transmembrane region" description="Helical" evidence="1">
    <location>
        <begin position="75"/>
        <end position="93"/>
    </location>
</feature>
<dbReference type="GO" id="GO:0016989">
    <property type="term" value="F:sigma factor antagonist activity"/>
    <property type="evidence" value="ECO:0007669"/>
    <property type="project" value="TreeGrafter"/>
</dbReference>
<dbReference type="PIRSF" id="PIRSF018266">
    <property type="entry name" value="FecR"/>
    <property type="match status" value="1"/>
</dbReference>
<dbReference type="PANTHER" id="PTHR30273">
    <property type="entry name" value="PERIPLASMIC SIGNAL SENSOR AND SIGMA FACTOR ACTIVATOR FECR-RELATED"/>
    <property type="match status" value="1"/>
</dbReference>
<dbReference type="Pfam" id="PF16344">
    <property type="entry name" value="FecR_C"/>
    <property type="match status" value="1"/>
</dbReference>
<dbReference type="InterPro" id="IPR012373">
    <property type="entry name" value="Ferrdict_sens_TM"/>
</dbReference>
<comment type="caution">
    <text evidence="4">The sequence shown here is derived from an EMBL/GenBank/DDBJ whole genome shotgun (WGS) entry which is preliminary data.</text>
</comment>
<keyword evidence="5" id="KW-1185">Reference proteome</keyword>
<keyword evidence="1" id="KW-0472">Membrane</keyword>
<keyword evidence="1" id="KW-0812">Transmembrane</keyword>
<protein>
    <submittedName>
        <fullName evidence="4">FecR family protein</fullName>
    </submittedName>
</protein>
<sequence>MIEDGLLRKWLNDELTDAEKLAFSKREDYALNQDIIEKAKYFKASEFSKMDDFQTFRDIYKTKPKTKSINWIRPLLKIAALVVVSLGVYFTFFGNDLIEERTLASEQTTINLPDLSQVTLNANSEITYDVDSWNSKRRLNLKGEAYFRVAKGKTFAVITEYGIVSVVGTKFNVKARDNYFEVECYEGIVKVTSDTIMRHLLEGDTYRILNNEFSEVEIFDPAPEWINKRSRFRAIPFEEVIYELERQYNIKVVVKGADTGRLFTGGFTHTNLENALSAITQPMNLTFEISSLNQVLIHGNTD</sequence>
<feature type="domain" description="Protein FecR C-terminal" evidence="3">
    <location>
        <begin position="231"/>
        <end position="290"/>
    </location>
</feature>
<dbReference type="Gene3D" id="3.55.50.30">
    <property type="match status" value="1"/>
</dbReference>
<dbReference type="RefSeq" id="WP_185787421.1">
    <property type="nucleotide sequence ID" value="NZ_JACLCP010000001.1"/>
</dbReference>
<reference evidence="4" key="1">
    <citation type="submission" date="2020-08" db="EMBL/GenBank/DDBJ databases">
        <title>Winogradskyella ouciana sp. nov., isolated from the hadal seawater of the Mariana Trench.</title>
        <authorList>
            <person name="He X."/>
        </authorList>
    </citation>
    <scope>NUCLEOTIDE SEQUENCE [LARGE SCALE GENOMIC DNA]</scope>
    <source>
        <strain evidence="4">KCTC 52348</strain>
    </source>
</reference>
<proteinExistence type="predicted"/>
<dbReference type="Proteomes" id="UP000533900">
    <property type="component" value="Unassembled WGS sequence"/>
</dbReference>
<dbReference type="PANTHER" id="PTHR30273:SF2">
    <property type="entry name" value="PROTEIN FECR"/>
    <property type="match status" value="1"/>
</dbReference>
<accession>A0A842IK86</accession>
<dbReference type="InterPro" id="IPR032508">
    <property type="entry name" value="FecR_C"/>
</dbReference>